<protein>
    <recommendedName>
        <fullName evidence="1">ABC-three component systems C-terminal domain-containing protein</fullName>
    </recommendedName>
</protein>
<evidence type="ECO:0000313" key="2">
    <source>
        <dbReference type="EMBL" id="MBW4359360.1"/>
    </source>
</evidence>
<evidence type="ECO:0000259" key="1">
    <source>
        <dbReference type="Pfam" id="PF20280"/>
    </source>
</evidence>
<dbReference type="InterPro" id="IPR046916">
    <property type="entry name" value="ABC-3C_CTD4"/>
</dbReference>
<proteinExistence type="predicted"/>
<feature type="domain" description="ABC-three component systems C-terminal" evidence="1">
    <location>
        <begin position="199"/>
        <end position="390"/>
    </location>
</feature>
<sequence length="463" mass="53034">MEENDLKRYTVILGSGSGILFQPLDESKTYVLSAKHVFYDKDNTGHETKYTLKHKINLCFFNTQNELKEIEITNGVNYFEHSDADNDSAILILNENLGYNQIFVDEDCIAFNECLLCGYPSKIDDNKNDRYSNHQINRKIDTTNNGYFRLETNFGNLNHEDIIGFSGGGILRLSNGMIHIVGIQSSTTTDYANGQIDVVPISKFLEIVEENKDKLSEMIPPYLSSFEFLKSKIFDFSAGSDEEDITLTKSLLKRKAIEVINSDITPSFIKNHFKDKLLINENDLSNLKDELIYITWLEFLTFLNIVKTKTCTTDELIEVQSIIRLLCKMDETEWLGDNFIKDCLSFNYDDLGDNGTVFIKTKSKPSKIKDYSIPKGAMISSIASIKNSYLKGVPVYDGAGADIFNAESETKEFIFDKYNFIHFEYLKYVMLVENSGDYRHFTRLTENELLIKLKEEYGKVFGI</sequence>
<keyword evidence="3" id="KW-1185">Reference proteome</keyword>
<dbReference type="EMBL" id="JAHWYN010000002">
    <property type="protein sequence ID" value="MBW4359360.1"/>
    <property type="molecule type" value="Genomic_DNA"/>
</dbReference>
<dbReference type="Pfam" id="PF20280">
    <property type="entry name" value="CTD4"/>
    <property type="match status" value="1"/>
</dbReference>
<evidence type="ECO:0000313" key="3">
    <source>
        <dbReference type="Proteomes" id="UP000812031"/>
    </source>
</evidence>
<name>A0ABS6XRR3_9FLAO</name>
<dbReference type="RefSeq" id="WP_219315898.1">
    <property type="nucleotide sequence ID" value="NZ_JAHWYN010000002.1"/>
</dbReference>
<organism evidence="2 3">
    <name type="scientific">Flavobacterium taihuense</name>
    <dbReference type="NCBI Taxonomy" id="2857508"/>
    <lineage>
        <taxon>Bacteria</taxon>
        <taxon>Pseudomonadati</taxon>
        <taxon>Bacteroidota</taxon>
        <taxon>Flavobacteriia</taxon>
        <taxon>Flavobacteriales</taxon>
        <taxon>Flavobacteriaceae</taxon>
        <taxon>Flavobacterium</taxon>
    </lineage>
</organism>
<comment type="caution">
    <text evidence="2">The sequence shown here is derived from an EMBL/GenBank/DDBJ whole genome shotgun (WGS) entry which is preliminary data.</text>
</comment>
<accession>A0ABS6XRR3</accession>
<dbReference type="Proteomes" id="UP000812031">
    <property type="component" value="Unassembled WGS sequence"/>
</dbReference>
<gene>
    <name evidence="2" type="ORF">KZH69_02570</name>
</gene>
<reference evidence="2 3" key="1">
    <citation type="submission" date="2021-07" db="EMBL/GenBank/DDBJ databases">
        <title>Flavobacterium sp. nov. isolated from sediment on the Taihu Lake.</title>
        <authorList>
            <person name="Qu J.-H."/>
        </authorList>
    </citation>
    <scope>NUCLEOTIDE SEQUENCE [LARGE SCALE GENOMIC DNA]</scope>
    <source>
        <strain evidence="2 3">NAS39</strain>
    </source>
</reference>